<dbReference type="RefSeq" id="WP_307229869.1">
    <property type="nucleotide sequence ID" value="NZ_JAUSTT010000014.1"/>
</dbReference>
<name>A0ABT9WTN8_9BACI</name>
<proteinExistence type="predicted"/>
<keyword evidence="2" id="KW-1185">Reference proteome</keyword>
<gene>
    <name evidence="1" type="ORF">J2S08_002452</name>
</gene>
<evidence type="ECO:0000313" key="1">
    <source>
        <dbReference type="EMBL" id="MDQ0176594.1"/>
    </source>
</evidence>
<protein>
    <recommendedName>
        <fullName evidence="3">DUF2197 domain-containing protein</fullName>
    </recommendedName>
</protein>
<accession>A0ABT9WTN8</accession>
<sequence>MSIKRCDKCEEELIKCYVDQGFKGILVKNHEGDKMFGNKKNTRVNPYICGNCGYTVWYADEPTKIR</sequence>
<organism evidence="1 2">
    <name type="scientific">Bacillus chungangensis</name>
    <dbReference type="NCBI Taxonomy" id="587633"/>
    <lineage>
        <taxon>Bacteria</taxon>
        <taxon>Bacillati</taxon>
        <taxon>Bacillota</taxon>
        <taxon>Bacilli</taxon>
        <taxon>Bacillales</taxon>
        <taxon>Bacillaceae</taxon>
        <taxon>Bacillus</taxon>
    </lineage>
</organism>
<comment type="caution">
    <text evidence="1">The sequence shown here is derived from an EMBL/GenBank/DDBJ whole genome shotgun (WGS) entry which is preliminary data.</text>
</comment>
<reference evidence="1 2" key="1">
    <citation type="submission" date="2023-07" db="EMBL/GenBank/DDBJ databases">
        <title>Genomic Encyclopedia of Type Strains, Phase IV (KMG-IV): sequencing the most valuable type-strain genomes for metagenomic binning, comparative biology and taxonomic classification.</title>
        <authorList>
            <person name="Goeker M."/>
        </authorList>
    </citation>
    <scope>NUCLEOTIDE SEQUENCE [LARGE SCALE GENOMIC DNA]</scope>
    <source>
        <strain evidence="1 2">DSM 23837</strain>
    </source>
</reference>
<dbReference type="EMBL" id="JAUSTT010000014">
    <property type="protein sequence ID" value="MDQ0176594.1"/>
    <property type="molecule type" value="Genomic_DNA"/>
</dbReference>
<evidence type="ECO:0008006" key="3">
    <source>
        <dbReference type="Google" id="ProtNLM"/>
    </source>
</evidence>
<dbReference type="Proteomes" id="UP001223586">
    <property type="component" value="Unassembled WGS sequence"/>
</dbReference>
<evidence type="ECO:0000313" key="2">
    <source>
        <dbReference type="Proteomes" id="UP001223586"/>
    </source>
</evidence>